<evidence type="ECO:0000256" key="1">
    <source>
        <dbReference type="ARBA" id="ARBA00005820"/>
    </source>
</evidence>
<keyword evidence="2" id="KW-0902">Two-component regulatory system</keyword>
<feature type="region of interest" description="Disordered" evidence="7">
    <location>
        <begin position="258"/>
        <end position="317"/>
    </location>
</feature>
<dbReference type="CDD" id="cd15831">
    <property type="entry name" value="BTAD"/>
    <property type="match status" value="1"/>
</dbReference>
<dbReference type="InterPro" id="IPR001867">
    <property type="entry name" value="OmpR/PhoB-type_DNA-bd"/>
</dbReference>
<evidence type="ECO:0000313" key="10">
    <source>
        <dbReference type="Proteomes" id="UP001500466"/>
    </source>
</evidence>
<keyword evidence="3" id="KW-0805">Transcription regulation</keyword>
<protein>
    <recommendedName>
        <fullName evidence="8">OmpR/PhoB-type domain-containing protein</fullName>
    </recommendedName>
</protein>
<dbReference type="SUPFAM" id="SSF46894">
    <property type="entry name" value="C-terminal effector domain of the bipartite response regulators"/>
    <property type="match status" value="1"/>
</dbReference>
<dbReference type="Gene3D" id="1.25.40.10">
    <property type="entry name" value="Tetratricopeptide repeat domain"/>
    <property type="match status" value="1"/>
</dbReference>
<keyword evidence="10" id="KW-1185">Reference proteome</keyword>
<evidence type="ECO:0000313" key="9">
    <source>
        <dbReference type="EMBL" id="GAA4967463.1"/>
    </source>
</evidence>
<gene>
    <name evidence="9" type="ORF">GCM10023205_35490</name>
</gene>
<sequence>MICIRVLGSCAAERDGEAVPLGGRRQRAVLARLIAARGQVVSVDRLVDDLWQEAAPAQAVTSLQAYVSNLRRLLEPGRAPRTPAKLLVSSPPGYALHLPDGAVDAWRFERLLDEARAAHETDPHAAQRQLTEALELWQGPAYAEFADDPWAAAEVLRLAELRVVARELRVAAQLRGGDAALSVADAEILTRDEPLREEGWRLHALALWAAGRQADALATLRRARAVLADEVGLDPGPALVALEEAVLTQDAEVLRTATSAGRAAGPERPATRPPRNGTPGSGSRAPATESAVPHAVRNSPEPPAAPDRTPQASPPAAFLGRDTELRNFAAAADRALVAGPGFALLTGEAGLGKSALLRRLGAHLATDEADPDWLVAVGRTTDAEGAPPAWPWVEALQTIAAVSPPPAQLAPILAPLLGETDADAAGKAPAEAPAEVHTAAHSTPSAGIHHNDAPAGRFHLHRAVLAWLTAAADRRPVALFLDDLHWADAETLALLTTLTELPSGTRLLVVAAYRPDEADARLADALAALARTSPLRVALPGLPAEAVAGTVAEIVRAAGAPPVDAATVAALAERTGGNPFYVRESAQLLVGEGALVALSDVPDGVRDVLRRRLARLPDQAVAVLRLAAAVGRESDVDVVADAADVDEDAVLAALEAGIIAGLLTEPAPGRVRFVHALVRDTLLADVSRLRAARMHARIAASLEAFGSSDVTALAHHFARAATPSTAARALDYCLRAAALAESRYAYDVAASQLAHALAAFDRQPGTGGTPDQRSDLLGRLLQAQLRAGAIMAARATRHAAIDHALTAGRDDLLIAAFTAWTEPTPWQTRPYGMVDTPVLAQLRRLLDDSAAAPGPEVRCRLLLAYAAELSDLRDPTVRAAAREALALAADLADASLHAQALAAILREHDVDREADEQLRLSADLVTLATDHDLPVHLWYGLFEQASAVAVLGDVPEARRLVDACADLARAHRMPGPTAVADCAQATLAHIAGRLDEAEALYREASAGMARQGSPHAEGFLDLALAAIAAGQGRLADVLPRARELHSQYGPFVNDLLTACLAAAGHTDEARALLRIAGPIQTDFLFRMFATFRATAMTAIGHTDGAAELYDILLPYRDAPPPSSGFTLAMRPVAATLADLADLLGRTDAAAEHRANAAVIAARWETSLGSAPVV</sequence>
<dbReference type="PROSITE" id="PS51755">
    <property type="entry name" value="OMPR_PHOB"/>
    <property type="match status" value="1"/>
</dbReference>
<accession>A0ABP9HCJ0</accession>
<feature type="domain" description="OmpR/PhoB-type" evidence="8">
    <location>
        <begin position="1"/>
        <end position="98"/>
    </location>
</feature>
<proteinExistence type="inferred from homology"/>
<evidence type="ECO:0000256" key="2">
    <source>
        <dbReference type="ARBA" id="ARBA00023012"/>
    </source>
</evidence>
<dbReference type="RefSeq" id="WP_345676477.1">
    <property type="nucleotide sequence ID" value="NZ_BAABHS010000011.1"/>
</dbReference>
<dbReference type="Pfam" id="PF03704">
    <property type="entry name" value="BTAD"/>
    <property type="match status" value="1"/>
</dbReference>
<evidence type="ECO:0000256" key="6">
    <source>
        <dbReference type="PROSITE-ProRule" id="PRU01091"/>
    </source>
</evidence>
<dbReference type="Gene3D" id="1.10.10.10">
    <property type="entry name" value="Winged helix-like DNA-binding domain superfamily/Winged helix DNA-binding domain"/>
    <property type="match status" value="1"/>
</dbReference>
<dbReference type="InterPro" id="IPR041664">
    <property type="entry name" value="AAA_16"/>
</dbReference>
<dbReference type="PANTHER" id="PTHR35807:SF1">
    <property type="entry name" value="TRANSCRIPTIONAL REGULATOR REDD"/>
    <property type="match status" value="1"/>
</dbReference>
<dbReference type="InterPro" id="IPR016032">
    <property type="entry name" value="Sig_transdc_resp-reg_C-effctor"/>
</dbReference>
<dbReference type="SMART" id="SM00862">
    <property type="entry name" value="Trans_reg_C"/>
    <property type="match status" value="1"/>
</dbReference>
<evidence type="ECO:0000256" key="7">
    <source>
        <dbReference type="SAM" id="MobiDB-lite"/>
    </source>
</evidence>
<evidence type="ECO:0000256" key="5">
    <source>
        <dbReference type="ARBA" id="ARBA00023163"/>
    </source>
</evidence>
<keyword evidence="4 6" id="KW-0238">DNA-binding</keyword>
<organism evidence="9 10">
    <name type="scientific">Yinghuangia aomiensis</name>
    <dbReference type="NCBI Taxonomy" id="676205"/>
    <lineage>
        <taxon>Bacteria</taxon>
        <taxon>Bacillati</taxon>
        <taxon>Actinomycetota</taxon>
        <taxon>Actinomycetes</taxon>
        <taxon>Kitasatosporales</taxon>
        <taxon>Streptomycetaceae</taxon>
        <taxon>Yinghuangia</taxon>
    </lineage>
</organism>
<dbReference type="InterPro" id="IPR051677">
    <property type="entry name" value="AfsR-DnrI-RedD_regulator"/>
</dbReference>
<dbReference type="Pfam" id="PF13191">
    <property type="entry name" value="AAA_16"/>
    <property type="match status" value="1"/>
</dbReference>
<dbReference type="InterPro" id="IPR036388">
    <property type="entry name" value="WH-like_DNA-bd_sf"/>
</dbReference>
<feature type="region of interest" description="Disordered" evidence="7">
    <location>
        <begin position="423"/>
        <end position="450"/>
    </location>
</feature>
<comment type="caution">
    <text evidence="9">The sequence shown here is derived from an EMBL/GenBank/DDBJ whole genome shotgun (WGS) entry which is preliminary data.</text>
</comment>
<evidence type="ECO:0000256" key="4">
    <source>
        <dbReference type="ARBA" id="ARBA00023125"/>
    </source>
</evidence>
<dbReference type="PANTHER" id="PTHR35807">
    <property type="entry name" value="TRANSCRIPTIONAL REGULATOR REDD-RELATED"/>
    <property type="match status" value="1"/>
</dbReference>
<keyword evidence="5" id="KW-0804">Transcription</keyword>
<dbReference type="Pfam" id="PF00486">
    <property type="entry name" value="Trans_reg_C"/>
    <property type="match status" value="1"/>
</dbReference>
<dbReference type="SUPFAM" id="SSF48452">
    <property type="entry name" value="TPR-like"/>
    <property type="match status" value="2"/>
</dbReference>
<name>A0ABP9HCJ0_9ACTN</name>
<dbReference type="InterPro" id="IPR005158">
    <property type="entry name" value="BTAD"/>
</dbReference>
<dbReference type="InterPro" id="IPR027417">
    <property type="entry name" value="P-loop_NTPase"/>
</dbReference>
<comment type="similarity">
    <text evidence="1">Belongs to the AfsR/DnrI/RedD regulatory family.</text>
</comment>
<dbReference type="SMART" id="SM01043">
    <property type="entry name" value="BTAD"/>
    <property type="match status" value="1"/>
</dbReference>
<dbReference type="InterPro" id="IPR011990">
    <property type="entry name" value="TPR-like_helical_dom_sf"/>
</dbReference>
<reference evidence="10" key="1">
    <citation type="journal article" date="2019" name="Int. J. Syst. Evol. Microbiol.">
        <title>The Global Catalogue of Microorganisms (GCM) 10K type strain sequencing project: providing services to taxonomists for standard genome sequencing and annotation.</title>
        <authorList>
            <consortium name="The Broad Institute Genomics Platform"/>
            <consortium name="The Broad Institute Genome Sequencing Center for Infectious Disease"/>
            <person name="Wu L."/>
            <person name="Ma J."/>
        </authorList>
    </citation>
    <scope>NUCLEOTIDE SEQUENCE [LARGE SCALE GENOMIC DNA]</scope>
    <source>
        <strain evidence="10">JCM 17986</strain>
    </source>
</reference>
<dbReference type="SUPFAM" id="SSF52540">
    <property type="entry name" value="P-loop containing nucleoside triphosphate hydrolases"/>
    <property type="match status" value="1"/>
</dbReference>
<dbReference type="Proteomes" id="UP001500466">
    <property type="component" value="Unassembled WGS sequence"/>
</dbReference>
<feature type="compositionally biased region" description="Low complexity" evidence="7">
    <location>
        <begin position="423"/>
        <end position="435"/>
    </location>
</feature>
<feature type="DNA-binding region" description="OmpR/PhoB-type" evidence="6">
    <location>
        <begin position="1"/>
        <end position="98"/>
    </location>
</feature>
<evidence type="ECO:0000256" key="3">
    <source>
        <dbReference type="ARBA" id="ARBA00023015"/>
    </source>
</evidence>
<evidence type="ECO:0000259" key="8">
    <source>
        <dbReference type="PROSITE" id="PS51755"/>
    </source>
</evidence>
<dbReference type="EMBL" id="BAABHS010000011">
    <property type="protein sequence ID" value="GAA4967463.1"/>
    <property type="molecule type" value="Genomic_DNA"/>
</dbReference>